<dbReference type="EMBL" id="FLUQ01000002">
    <property type="protein sequence ID" value="SBW04842.1"/>
    <property type="molecule type" value="Genomic_DNA"/>
</dbReference>
<proteinExistence type="predicted"/>
<sequence>MLREFLKKNGIYIALMACVLLFGPGSLLPSAAAGPEDSIRMLQQGIDTKDLSVVETYLDIDGVVAKGLTQVLADPELVNEAAQNPAIAMVLALGGNAATNEALRSLLVSEARSYVTYGVVSGAFAGKPEKTATPYQGVFGKVFRGGEKDKKVFGPAKVKQSGKNGAVVTTVLADGTKGRAYPLELRMARQEGVWRVVEVANAADFMRKSKEKNQ</sequence>
<dbReference type="AlphaFoldDB" id="A0A212JZQ3"/>
<gene>
    <name evidence="1" type="ORF">KL86DPRO_20384</name>
</gene>
<evidence type="ECO:0000313" key="1">
    <source>
        <dbReference type="EMBL" id="SBW04842.1"/>
    </source>
</evidence>
<accession>A0A212JZQ3</accession>
<protein>
    <submittedName>
        <fullName evidence="1">Uncharacterized protein</fullName>
    </submittedName>
</protein>
<organism evidence="1">
    <name type="scientific">uncultured delta proteobacterium</name>
    <dbReference type="NCBI Taxonomy" id="34034"/>
    <lineage>
        <taxon>Bacteria</taxon>
        <taxon>Deltaproteobacteria</taxon>
        <taxon>environmental samples</taxon>
    </lineage>
</organism>
<name>A0A212JZQ3_9DELT</name>
<reference evidence="1" key="1">
    <citation type="submission" date="2016-04" db="EMBL/GenBank/DDBJ databases">
        <authorList>
            <person name="Evans L.H."/>
            <person name="Alamgir A."/>
            <person name="Owens N."/>
            <person name="Weber N.D."/>
            <person name="Virtaneva K."/>
            <person name="Barbian K."/>
            <person name="Babar A."/>
            <person name="Rosenke K."/>
        </authorList>
    </citation>
    <scope>NUCLEOTIDE SEQUENCE</scope>
    <source>
        <strain evidence="1">86</strain>
    </source>
</reference>